<evidence type="ECO:0000313" key="3">
    <source>
        <dbReference type="Proteomes" id="UP001177003"/>
    </source>
</evidence>
<accession>A0AA35ZMD5</accession>
<gene>
    <name evidence="2" type="ORF">LSALG_LOCUS33848</name>
</gene>
<feature type="transmembrane region" description="Helical" evidence="1">
    <location>
        <begin position="33"/>
        <end position="52"/>
    </location>
</feature>
<evidence type="ECO:0000313" key="2">
    <source>
        <dbReference type="EMBL" id="CAI9294888.1"/>
    </source>
</evidence>
<keyword evidence="1" id="KW-0812">Transmembrane</keyword>
<dbReference type="EMBL" id="OX465083">
    <property type="protein sequence ID" value="CAI9294888.1"/>
    <property type="molecule type" value="Genomic_DNA"/>
</dbReference>
<dbReference type="Proteomes" id="UP001177003">
    <property type="component" value="Chromosome 7"/>
</dbReference>
<organism evidence="2 3">
    <name type="scientific">Lactuca saligna</name>
    <name type="common">Willowleaf lettuce</name>
    <dbReference type="NCBI Taxonomy" id="75948"/>
    <lineage>
        <taxon>Eukaryota</taxon>
        <taxon>Viridiplantae</taxon>
        <taxon>Streptophyta</taxon>
        <taxon>Embryophyta</taxon>
        <taxon>Tracheophyta</taxon>
        <taxon>Spermatophyta</taxon>
        <taxon>Magnoliopsida</taxon>
        <taxon>eudicotyledons</taxon>
        <taxon>Gunneridae</taxon>
        <taxon>Pentapetalae</taxon>
        <taxon>asterids</taxon>
        <taxon>campanulids</taxon>
        <taxon>Asterales</taxon>
        <taxon>Asteraceae</taxon>
        <taxon>Cichorioideae</taxon>
        <taxon>Cichorieae</taxon>
        <taxon>Lactucinae</taxon>
        <taxon>Lactuca</taxon>
    </lineage>
</organism>
<reference evidence="2" key="1">
    <citation type="submission" date="2023-04" db="EMBL/GenBank/DDBJ databases">
        <authorList>
            <person name="Vijverberg K."/>
            <person name="Xiong W."/>
            <person name="Schranz E."/>
        </authorList>
    </citation>
    <scope>NUCLEOTIDE SEQUENCE</scope>
</reference>
<dbReference type="AlphaFoldDB" id="A0AA35ZMD5"/>
<keyword evidence="1" id="KW-1133">Transmembrane helix</keyword>
<keyword evidence="3" id="KW-1185">Reference proteome</keyword>
<proteinExistence type="predicted"/>
<sequence>MAAIVVDVADLMTEETATEGTVEELARMKDTPVLNLVMLVNLQLLVGGVLVIPTCRLNGLVFISSADCKLGTNPPTDLRSWYCSIASGCGSRYVDFL</sequence>
<keyword evidence="1" id="KW-0472">Membrane</keyword>
<evidence type="ECO:0000256" key="1">
    <source>
        <dbReference type="SAM" id="Phobius"/>
    </source>
</evidence>
<name>A0AA35ZMD5_LACSI</name>
<protein>
    <submittedName>
        <fullName evidence="2">Uncharacterized protein</fullName>
    </submittedName>
</protein>